<name>A0ABR0UYW6_REHGL</name>
<dbReference type="PANTHER" id="PTHR31042:SF111">
    <property type="entry name" value="CORE-2_I-BRANCHING BETA-1,6-N-ACETYLGLUCOSAMINYLTRANSFERASE FAMILY PROTEIN"/>
    <property type="match status" value="1"/>
</dbReference>
<comment type="subcellular location">
    <subcellularLocation>
        <location evidence="1">Membrane</location>
        <topology evidence="1">Single-pass type II membrane protein</topology>
    </subcellularLocation>
</comment>
<evidence type="ECO:0000256" key="1">
    <source>
        <dbReference type="ARBA" id="ARBA00004606"/>
    </source>
</evidence>
<accession>A0ABR0UYW6</accession>
<reference evidence="6 7" key="1">
    <citation type="journal article" date="2021" name="Comput. Struct. Biotechnol. J.">
        <title>De novo genome assembly of the potent medicinal plant Rehmannia glutinosa using nanopore technology.</title>
        <authorList>
            <person name="Ma L."/>
            <person name="Dong C."/>
            <person name="Song C."/>
            <person name="Wang X."/>
            <person name="Zheng X."/>
            <person name="Niu Y."/>
            <person name="Chen S."/>
            <person name="Feng W."/>
        </authorList>
    </citation>
    <scope>NUCLEOTIDE SEQUENCE [LARGE SCALE GENOMIC DNA]</scope>
    <source>
        <strain evidence="6">DH-2019</strain>
    </source>
</reference>
<dbReference type="InterPro" id="IPR003406">
    <property type="entry name" value="Glyco_trans_14"/>
</dbReference>
<evidence type="ECO:0000313" key="6">
    <source>
        <dbReference type="EMBL" id="KAK6127684.1"/>
    </source>
</evidence>
<keyword evidence="4" id="KW-0472">Membrane</keyword>
<dbReference type="PANTHER" id="PTHR31042">
    <property type="entry name" value="CORE-2/I-BRANCHING BETA-1,6-N-ACETYLGLUCOSAMINYLTRANSFERASE FAMILY PROTEIN-RELATED"/>
    <property type="match status" value="1"/>
</dbReference>
<gene>
    <name evidence="6" type="ORF">DH2020_038600</name>
</gene>
<comment type="caution">
    <text evidence="6">The sequence shown here is derived from an EMBL/GenBank/DDBJ whole genome shotgun (WGS) entry which is preliminary data.</text>
</comment>
<organism evidence="6 7">
    <name type="scientific">Rehmannia glutinosa</name>
    <name type="common">Chinese foxglove</name>
    <dbReference type="NCBI Taxonomy" id="99300"/>
    <lineage>
        <taxon>Eukaryota</taxon>
        <taxon>Viridiplantae</taxon>
        <taxon>Streptophyta</taxon>
        <taxon>Embryophyta</taxon>
        <taxon>Tracheophyta</taxon>
        <taxon>Spermatophyta</taxon>
        <taxon>Magnoliopsida</taxon>
        <taxon>eudicotyledons</taxon>
        <taxon>Gunneridae</taxon>
        <taxon>Pentapetalae</taxon>
        <taxon>asterids</taxon>
        <taxon>lamiids</taxon>
        <taxon>Lamiales</taxon>
        <taxon>Orobanchaceae</taxon>
        <taxon>Rehmannieae</taxon>
        <taxon>Rehmannia</taxon>
    </lineage>
</organism>
<evidence type="ECO:0000256" key="3">
    <source>
        <dbReference type="ARBA" id="ARBA00022679"/>
    </source>
</evidence>
<keyword evidence="2" id="KW-0328">Glycosyltransferase</keyword>
<evidence type="ECO:0000256" key="4">
    <source>
        <dbReference type="ARBA" id="ARBA00023136"/>
    </source>
</evidence>
<evidence type="ECO:0000256" key="5">
    <source>
        <dbReference type="ARBA" id="ARBA00023180"/>
    </source>
</evidence>
<evidence type="ECO:0000313" key="7">
    <source>
        <dbReference type="Proteomes" id="UP001318860"/>
    </source>
</evidence>
<keyword evidence="5" id="KW-0325">Glycoprotein</keyword>
<keyword evidence="3" id="KW-0808">Transferase</keyword>
<proteinExistence type="predicted"/>
<keyword evidence="7" id="KW-1185">Reference proteome</keyword>
<dbReference type="Pfam" id="PF02485">
    <property type="entry name" value="Branch"/>
    <property type="match status" value="2"/>
</dbReference>
<protein>
    <submittedName>
        <fullName evidence="6">Uncharacterized protein</fullName>
    </submittedName>
</protein>
<sequence>MFLAKRDLPMAPLWEMFFRGHEGLFSIYVHSQPSYNGTVPPDSVFHGRRIPSQNGANSVWSKPNVVFSQRITRRLKPKIRPIIRGLYSPLQLQHHLRLPNQIHNLIRRVLRLIRPSGPRRYDNHMRPYVTLEDWRKGAQWFEMDRELALKSYRPLIFHPVQKILQARLLLGRALLAHFHNQEIPAQEFEPTLTWVDWSRAGHTVEIYPTDISPDMLIRPTDESACTMGCLLMFVTCLLEIYGERLDRFA</sequence>
<dbReference type="InterPro" id="IPR044174">
    <property type="entry name" value="BC10-like"/>
</dbReference>
<dbReference type="EMBL" id="JABTTQ020001863">
    <property type="protein sequence ID" value="KAK6127684.1"/>
    <property type="molecule type" value="Genomic_DNA"/>
</dbReference>
<evidence type="ECO:0000256" key="2">
    <source>
        <dbReference type="ARBA" id="ARBA00022676"/>
    </source>
</evidence>
<dbReference type="Proteomes" id="UP001318860">
    <property type="component" value="Unassembled WGS sequence"/>
</dbReference>